<dbReference type="EC" id="3.4.16.4" evidence="6"/>
<evidence type="ECO:0000256" key="21">
    <source>
        <dbReference type="ARBA" id="ARBA00023268"/>
    </source>
</evidence>
<evidence type="ECO:0000256" key="13">
    <source>
        <dbReference type="ARBA" id="ARBA00022692"/>
    </source>
</evidence>
<keyword evidence="15" id="KW-0133">Cell shape</keyword>
<evidence type="ECO:0000256" key="26">
    <source>
        <dbReference type="ARBA" id="ARBA00060592"/>
    </source>
</evidence>
<dbReference type="GO" id="GO:0046677">
    <property type="term" value="P:response to antibiotic"/>
    <property type="evidence" value="ECO:0007669"/>
    <property type="project" value="UniProtKB-KW"/>
</dbReference>
<proteinExistence type="inferred from homology"/>
<dbReference type="EC" id="2.4.99.28" evidence="24"/>
<evidence type="ECO:0000256" key="7">
    <source>
        <dbReference type="ARBA" id="ARBA00018638"/>
    </source>
</evidence>
<comment type="similarity">
    <text evidence="5">In the N-terminal section; belongs to the glycosyltransferase 51 family.</text>
</comment>
<dbReference type="GO" id="GO:0006508">
    <property type="term" value="P:proteolysis"/>
    <property type="evidence" value="ECO:0007669"/>
    <property type="project" value="UniProtKB-KW"/>
</dbReference>
<evidence type="ECO:0000256" key="20">
    <source>
        <dbReference type="ARBA" id="ARBA00023251"/>
    </source>
</evidence>
<evidence type="ECO:0000256" key="10">
    <source>
        <dbReference type="ARBA" id="ARBA00022670"/>
    </source>
</evidence>
<organism evidence="31 32">
    <name type="scientific">Eubacterium barkeri</name>
    <name type="common">Clostridium barkeri</name>
    <dbReference type="NCBI Taxonomy" id="1528"/>
    <lineage>
        <taxon>Bacteria</taxon>
        <taxon>Bacillati</taxon>
        <taxon>Bacillota</taxon>
        <taxon>Clostridia</taxon>
        <taxon>Eubacteriales</taxon>
        <taxon>Eubacteriaceae</taxon>
        <taxon>Eubacterium</taxon>
    </lineage>
</organism>
<keyword evidence="8" id="KW-1003">Cell membrane</keyword>
<keyword evidence="11" id="KW-0328">Glycosyltransferase</keyword>
<dbReference type="GO" id="GO:0071555">
    <property type="term" value="P:cell wall organization"/>
    <property type="evidence" value="ECO:0007669"/>
    <property type="project" value="UniProtKB-KW"/>
</dbReference>
<keyword evidence="10" id="KW-0645">Protease</keyword>
<dbReference type="Gene3D" id="1.10.3810.10">
    <property type="entry name" value="Biosynthetic peptidoglycan transglycosylase-like"/>
    <property type="match status" value="1"/>
</dbReference>
<accession>A0A1H3D8I8</accession>
<evidence type="ECO:0000256" key="5">
    <source>
        <dbReference type="ARBA" id="ARBA00007739"/>
    </source>
</evidence>
<evidence type="ECO:0000256" key="1">
    <source>
        <dbReference type="ARBA" id="ARBA00002624"/>
    </source>
</evidence>
<comment type="similarity">
    <text evidence="4">In the C-terminal section; belongs to the transpeptidase family.</text>
</comment>
<feature type="region of interest" description="Disordered" evidence="27">
    <location>
        <begin position="1"/>
        <end position="68"/>
    </location>
</feature>
<dbReference type="STRING" id="1528.SAMN04488579_104108"/>
<keyword evidence="18 28" id="KW-1133">Transmembrane helix</keyword>
<dbReference type="AlphaFoldDB" id="A0A1H3D8I8"/>
<evidence type="ECO:0000256" key="28">
    <source>
        <dbReference type="SAM" id="Phobius"/>
    </source>
</evidence>
<dbReference type="GO" id="GO:0008360">
    <property type="term" value="P:regulation of cell shape"/>
    <property type="evidence" value="ECO:0007669"/>
    <property type="project" value="UniProtKB-KW"/>
</dbReference>
<evidence type="ECO:0000256" key="12">
    <source>
        <dbReference type="ARBA" id="ARBA00022679"/>
    </source>
</evidence>
<evidence type="ECO:0000256" key="4">
    <source>
        <dbReference type="ARBA" id="ARBA00007090"/>
    </source>
</evidence>
<evidence type="ECO:0000259" key="30">
    <source>
        <dbReference type="Pfam" id="PF00912"/>
    </source>
</evidence>
<dbReference type="EMBL" id="FNOU01000004">
    <property type="protein sequence ID" value="SDX61999.1"/>
    <property type="molecule type" value="Genomic_DNA"/>
</dbReference>
<dbReference type="InterPro" id="IPR012338">
    <property type="entry name" value="Beta-lactam/transpept-like"/>
</dbReference>
<dbReference type="NCBIfam" id="TIGR02074">
    <property type="entry name" value="PBP_1a_fam"/>
    <property type="match status" value="1"/>
</dbReference>
<dbReference type="Proteomes" id="UP000199652">
    <property type="component" value="Unassembled WGS sequence"/>
</dbReference>
<keyword evidence="19 28" id="KW-0472">Membrane</keyword>
<dbReference type="Pfam" id="PF00905">
    <property type="entry name" value="Transpeptidase"/>
    <property type="match status" value="1"/>
</dbReference>
<feature type="transmembrane region" description="Helical" evidence="28">
    <location>
        <begin position="77"/>
        <end position="97"/>
    </location>
</feature>
<keyword evidence="32" id="KW-1185">Reference proteome</keyword>
<keyword evidence="9" id="KW-0121">Carboxypeptidase</keyword>
<evidence type="ECO:0000256" key="2">
    <source>
        <dbReference type="ARBA" id="ARBA00004401"/>
    </source>
</evidence>
<evidence type="ECO:0000256" key="25">
    <source>
        <dbReference type="ARBA" id="ARBA00049902"/>
    </source>
</evidence>
<gene>
    <name evidence="31" type="ORF">SAMN04488579_104108</name>
</gene>
<feature type="domain" description="Glycosyl transferase family 51" evidence="30">
    <location>
        <begin position="123"/>
        <end position="304"/>
    </location>
</feature>
<evidence type="ECO:0000256" key="14">
    <source>
        <dbReference type="ARBA" id="ARBA00022801"/>
    </source>
</evidence>
<comment type="pathway">
    <text evidence="3">Cell wall biogenesis; peptidoglycan biosynthesis.</text>
</comment>
<keyword evidence="21" id="KW-0511">Multifunctional enzyme</keyword>
<evidence type="ECO:0000256" key="16">
    <source>
        <dbReference type="ARBA" id="ARBA00022968"/>
    </source>
</evidence>
<feature type="domain" description="Penicillin-binding protein transpeptidase" evidence="29">
    <location>
        <begin position="427"/>
        <end position="637"/>
    </location>
</feature>
<comment type="catalytic activity">
    <reaction evidence="23">
        <text>Preferential cleavage: (Ac)2-L-Lys-D-Ala-|-D-Ala. Also transpeptidation of peptidyl-alanyl moieties that are N-acyl substituents of D-alanine.</text>
        <dbReference type="EC" id="3.4.16.4"/>
    </reaction>
</comment>
<dbReference type="SUPFAM" id="SSF53955">
    <property type="entry name" value="Lysozyme-like"/>
    <property type="match status" value="1"/>
</dbReference>
<evidence type="ECO:0000259" key="29">
    <source>
        <dbReference type="Pfam" id="PF00905"/>
    </source>
</evidence>
<evidence type="ECO:0000256" key="19">
    <source>
        <dbReference type="ARBA" id="ARBA00023136"/>
    </source>
</evidence>
<comment type="function">
    <text evidence="1">Cell wall formation. Synthesis of cross-linked peptidoglycan from the lipid intermediates. The enzyme has a penicillin-insensitive transglycosylase N-terminal domain (formation of linear glycan strands) and a penicillin-sensitive transpeptidase C-terminal domain (cross-linking of the peptide subunits).</text>
</comment>
<keyword evidence="12" id="KW-0808">Transferase</keyword>
<dbReference type="Gene3D" id="3.40.710.10">
    <property type="entry name" value="DD-peptidase/beta-lactamase superfamily"/>
    <property type="match status" value="1"/>
</dbReference>
<keyword evidence="20" id="KW-0046">Antibiotic resistance</keyword>
<dbReference type="GO" id="GO:0009252">
    <property type="term" value="P:peptidoglycan biosynthetic process"/>
    <property type="evidence" value="ECO:0007669"/>
    <property type="project" value="UniProtKB-UniPathway"/>
</dbReference>
<feature type="compositionally biased region" description="Basic and acidic residues" evidence="27">
    <location>
        <begin position="26"/>
        <end position="43"/>
    </location>
</feature>
<evidence type="ECO:0000256" key="9">
    <source>
        <dbReference type="ARBA" id="ARBA00022645"/>
    </source>
</evidence>
<comment type="catalytic activity">
    <reaction evidence="25">
        <text>[GlcNAc-(1-&gt;4)-Mur2Ac(oyl-L-Ala-gamma-D-Glu-L-Lys-D-Ala-D-Ala)](n)-di-trans,octa-cis-undecaprenyl diphosphate + beta-D-GlcNAc-(1-&gt;4)-Mur2Ac(oyl-L-Ala-gamma-D-Glu-L-Lys-D-Ala-D-Ala)-di-trans,octa-cis-undecaprenyl diphosphate = [GlcNAc-(1-&gt;4)-Mur2Ac(oyl-L-Ala-gamma-D-Glu-L-Lys-D-Ala-D-Ala)](n+1)-di-trans,octa-cis-undecaprenyl diphosphate + di-trans,octa-cis-undecaprenyl diphosphate + H(+)</text>
        <dbReference type="Rhea" id="RHEA:23708"/>
        <dbReference type="Rhea" id="RHEA-COMP:9602"/>
        <dbReference type="Rhea" id="RHEA-COMP:9603"/>
        <dbReference type="ChEBI" id="CHEBI:15378"/>
        <dbReference type="ChEBI" id="CHEBI:58405"/>
        <dbReference type="ChEBI" id="CHEBI:60033"/>
        <dbReference type="ChEBI" id="CHEBI:78435"/>
        <dbReference type="EC" id="2.4.99.28"/>
    </reaction>
</comment>
<dbReference type="PANTHER" id="PTHR32282">
    <property type="entry name" value="BINDING PROTEIN TRANSPEPTIDASE, PUTATIVE-RELATED"/>
    <property type="match status" value="1"/>
</dbReference>
<evidence type="ECO:0000256" key="6">
    <source>
        <dbReference type="ARBA" id="ARBA00012448"/>
    </source>
</evidence>
<dbReference type="InterPro" id="IPR050396">
    <property type="entry name" value="Glycosyltr_51/Transpeptidase"/>
</dbReference>
<keyword evidence="17" id="KW-0573">Peptidoglycan synthesis</keyword>
<dbReference type="FunFam" id="1.10.3810.10:FF:000001">
    <property type="entry name" value="Penicillin-binding protein 1A"/>
    <property type="match status" value="1"/>
</dbReference>
<protein>
    <recommendedName>
        <fullName evidence="7">Penicillin-binding protein 1A</fullName>
        <ecNumber evidence="24">2.4.99.28</ecNumber>
        <ecNumber evidence="6">3.4.16.4</ecNumber>
    </recommendedName>
</protein>
<dbReference type="GO" id="GO:0009002">
    <property type="term" value="F:serine-type D-Ala-D-Ala carboxypeptidase activity"/>
    <property type="evidence" value="ECO:0007669"/>
    <property type="project" value="UniProtKB-EC"/>
</dbReference>
<keyword evidence="13 28" id="KW-0812">Transmembrane</keyword>
<name>A0A1H3D8I8_EUBBA</name>
<dbReference type="SUPFAM" id="SSF56601">
    <property type="entry name" value="beta-lactamase/transpeptidase-like"/>
    <property type="match status" value="1"/>
</dbReference>
<keyword evidence="16" id="KW-0735">Signal-anchor</keyword>
<evidence type="ECO:0000256" key="8">
    <source>
        <dbReference type="ARBA" id="ARBA00022475"/>
    </source>
</evidence>
<dbReference type="InterPro" id="IPR001460">
    <property type="entry name" value="PCN-bd_Tpept"/>
</dbReference>
<dbReference type="RefSeq" id="WP_242873498.1">
    <property type="nucleotide sequence ID" value="NZ_FNOU01000004.1"/>
</dbReference>
<dbReference type="GO" id="GO:0008658">
    <property type="term" value="F:penicillin binding"/>
    <property type="evidence" value="ECO:0007669"/>
    <property type="project" value="InterPro"/>
</dbReference>
<dbReference type="UniPathway" id="UPA00219"/>
<evidence type="ECO:0000256" key="3">
    <source>
        <dbReference type="ARBA" id="ARBA00004752"/>
    </source>
</evidence>
<evidence type="ECO:0000256" key="17">
    <source>
        <dbReference type="ARBA" id="ARBA00022984"/>
    </source>
</evidence>
<comment type="subcellular location">
    <subcellularLocation>
        <location evidence="2">Cell membrane</location>
        <topology evidence="2">Single-pass type II membrane protein</topology>
    </subcellularLocation>
</comment>
<evidence type="ECO:0000256" key="18">
    <source>
        <dbReference type="ARBA" id="ARBA00022989"/>
    </source>
</evidence>
<feature type="compositionally biased region" description="Basic and acidic residues" evidence="27">
    <location>
        <begin position="1"/>
        <end position="17"/>
    </location>
</feature>
<evidence type="ECO:0000256" key="23">
    <source>
        <dbReference type="ARBA" id="ARBA00034000"/>
    </source>
</evidence>
<evidence type="ECO:0000256" key="22">
    <source>
        <dbReference type="ARBA" id="ARBA00023316"/>
    </source>
</evidence>
<evidence type="ECO:0000313" key="32">
    <source>
        <dbReference type="Proteomes" id="UP000199652"/>
    </source>
</evidence>
<keyword evidence="22" id="KW-0961">Cell wall biogenesis/degradation</keyword>
<dbReference type="GO" id="GO:0030288">
    <property type="term" value="C:outer membrane-bounded periplasmic space"/>
    <property type="evidence" value="ECO:0007669"/>
    <property type="project" value="TreeGrafter"/>
</dbReference>
<dbReference type="GO" id="GO:0005886">
    <property type="term" value="C:plasma membrane"/>
    <property type="evidence" value="ECO:0007669"/>
    <property type="project" value="UniProtKB-SubCell"/>
</dbReference>
<dbReference type="InterPro" id="IPR001264">
    <property type="entry name" value="Glyco_trans_51"/>
</dbReference>
<sequence length="692" mass="75403">MSNEEKKNGLQENDSPKQVEGGTEESQSKKIETEKKEGVKDIMAKGLPKRKKTTGGKGSPQRGLPKKNKAKLRPWQIVLIVLGILFIAGCATVFALYQANRVDISGDTYTTKEKTQIISSDNVVIAEIFSKNQSYVSLDQVPQDLRNALVATEDSRFYTHNGVDFFGIARSLVGNLVNRSATGQGASTITQQLARLLYLPDIGSEQTFSDSINRKFKEISIAWQLEEKYSKDQIMEMYLNEYYFGSSAYGVEEAAETYFGKTVAECNLAECAMLAGLPQAPSAYAPNSDFEAAKARQKVVLNRMVSEKYITQQQADEAYATEITIVPWSADELNNQITPGYEAFVNKALQEYALSQAPKIMKEQGLSEDAAVEYIRTNIASGGYKIYTTIDTRYQNSAINAVTSGLSNAGYGDEFTGALVTVDLDGSVRAYYGGNTDVDMANSARQPGSGIKPLYYSGAFEQGVITPDTTVMDERTTFGGWSPQNYGNSYSGAMTYRQALIQSKNIPAVKAFDAMGVDNAIQWIKGFGINTIVDDDYNLSTALGGMTNGIKPLEMAAAFNVFNNNGVYNEPYFVVQIQKTNGDQVFDKSQFKLDTHQVMSSNTASTMWSILQQVVTSGTGTSAANSLPTAGKTGTTDNEVDLWFNGMTANISSSVWCGAPDNTPIGSGSYIPAGIYGTYVRTLINEDVLVAQ</sequence>
<dbReference type="InterPro" id="IPR036950">
    <property type="entry name" value="PBP_transglycosylase"/>
</dbReference>
<dbReference type="Pfam" id="PF00912">
    <property type="entry name" value="Transgly"/>
    <property type="match status" value="1"/>
</dbReference>
<keyword evidence="14" id="KW-0378">Hydrolase</keyword>
<dbReference type="PANTHER" id="PTHR32282:SF11">
    <property type="entry name" value="PENICILLIN-BINDING PROTEIN 1B"/>
    <property type="match status" value="1"/>
</dbReference>
<reference evidence="32" key="1">
    <citation type="submission" date="2016-10" db="EMBL/GenBank/DDBJ databases">
        <authorList>
            <person name="Varghese N."/>
            <person name="Submissions S."/>
        </authorList>
    </citation>
    <scope>NUCLEOTIDE SEQUENCE [LARGE SCALE GENOMIC DNA]</scope>
    <source>
        <strain evidence="32">VPI 5359</strain>
    </source>
</reference>
<dbReference type="GO" id="GO:0008955">
    <property type="term" value="F:peptidoglycan glycosyltransferase activity"/>
    <property type="evidence" value="ECO:0007669"/>
    <property type="project" value="UniProtKB-EC"/>
</dbReference>
<evidence type="ECO:0000256" key="15">
    <source>
        <dbReference type="ARBA" id="ARBA00022960"/>
    </source>
</evidence>
<evidence type="ECO:0000256" key="27">
    <source>
        <dbReference type="SAM" id="MobiDB-lite"/>
    </source>
</evidence>
<dbReference type="InterPro" id="IPR023346">
    <property type="entry name" value="Lysozyme-like_dom_sf"/>
</dbReference>
<evidence type="ECO:0000313" key="31">
    <source>
        <dbReference type="EMBL" id="SDX61999.1"/>
    </source>
</evidence>
<comment type="pathway">
    <text evidence="26">Glycan biosynthesis.</text>
</comment>
<evidence type="ECO:0000256" key="24">
    <source>
        <dbReference type="ARBA" id="ARBA00044770"/>
    </source>
</evidence>
<evidence type="ECO:0000256" key="11">
    <source>
        <dbReference type="ARBA" id="ARBA00022676"/>
    </source>
</evidence>